<feature type="chain" id="PRO_5004740685" description="DUF4440 domain-containing protein" evidence="2">
    <location>
        <begin position="29"/>
        <end position="196"/>
    </location>
</feature>
<evidence type="ECO:0000313" key="4">
    <source>
        <dbReference type="Proteomes" id="UP000018542"/>
    </source>
</evidence>
<reference evidence="3 4" key="1">
    <citation type="journal article" date="2014" name="Genome Announc.">
        <title>Complete Genome Sequence of Hyphomicrobium nitrativorans Strain NL23, a Denitrifying Bacterium Isolated from Biofilm of a Methanol-Fed Denitrification System Treating Seawater at the Montreal Biodome.</title>
        <authorList>
            <person name="Martineau C."/>
            <person name="Villeneuve C."/>
            <person name="Mauffrey F."/>
            <person name="Villemur R."/>
        </authorList>
    </citation>
    <scope>NUCLEOTIDE SEQUENCE [LARGE SCALE GENOMIC DNA]</scope>
    <source>
        <strain evidence="3">NL23</strain>
    </source>
</reference>
<dbReference type="HOGENOM" id="CLU_1388585_0_0_5"/>
<dbReference type="AlphaFoldDB" id="V5SHH0"/>
<sequence length="196" mass="21862">MKFRSAFFARPVAAVALALFAVAPCACAANKSDEAEIRSVIAAWYGELRKKENGRPRKVAAPGFIDATPHYRHLDTGAASAGPRVYTSLAATALEFTYDIERLRIDPAFAKVNVWERGYFYAWSAQTTYERAAATVFVLERQETDGRWLLLAHQTSPQGIPPGKHTNPMPDLRDRFYATEGKDRDPQADARNAQNR</sequence>
<dbReference type="EMBL" id="CP006912">
    <property type="protein sequence ID" value="AHB50296.1"/>
    <property type="molecule type" value="Genomic_DNA"/>
</dbReference>
<feature type="compositionally biased region" description="Basic and acidic residues" evidence="1">
    <location>
        <begin position="171"/>
        <end position="188"/>
    </location>
</feature>
<dbReference type="Proteomes" id="UP000018542">
    <property type="component" value="Chromosome"/>
</dbReference>
<name>V5SHH0_9HYPH</name>
<proteinExistence type="predicted"/>
<evidence type="ECO:0008006" key="5">
    <source>
        <dbReference type="Google" id="ProtNLM"/>
    </source>
</evidence>
<dbReference type="Gene3D" id="3.10.450.50">
    <property type="match status" value="1"/>
</dbReference>
<organism evidence="3 4">
    <name type="scientific">Hyphomicrobium nitrativorans NL23</name>
    <dbReference type="NCBI Taxonomy" id="1029756"/>
    <lineage>
        <taxon>Bacteria</taxon>
        <taxon>Pseudomonadati</taxon>
        <taxon>Pseudomonadota</taxon>
        <taxon>Alphaproteobacteria</taxon>
        <taxon>Hyphomicrobiales</taxon>
        <taxon>Hyphomicrobiaceae</taxon>
        <taxon>Hyphomicrobium</taxon>
    </lineage>
</organism>
<feature type="signal peptide" evidence="2">
    <location>
        <begin position="1"/>
        <end position="28"/>
    </location>
</feature>
<dbReference type="RefSeq" id="WP_023788047.1">
    <property type="nucleotide sequence ID" value="NC_022997.1"/>
</dbReference>
<feature type="region of interest" description="Disordered" evidence="1">
    <location>
        <begin position="155"/>
        <end position="196"/>
    </location>
</feature>
<evidence type="ECO:0000313" key="3">
    <source>
        <dbReference type="EMBL" id="AHB50296.1"/>
    </source>
</evidence>
<dbReference type="STRING" id="1029756.W911_13625"/>
<keyword evidence="2" id="KW-0732">Signal</keyword>
<evidence type="ECO:0000256" key="2">
    <source>
        <dbReference type="SAM" id="SignalP"/>
    </source>
</evidence>
<dbReference type="PATRIC" id="fig|1029756.8.peg.2838"/>
<dbReference type="KEGG" id="hni:W911_13625"/>
<keyword evidence="4" id="KW-1185">Reference proteome</keyword>
<evidence type="ECO:0000256" key="1">
    <source>
        <dbReference type="SAM" id="MobiDB-lite"/>
    </source>
</evidence>
<accession>V5SHH0</accession>
<protein>
    <recommendedName>
        <fullName evidence="5">DUF4440 domain-containing protein</fullName>
    </recommendedName>
</protein>
<gene>
    <name evidence="3" type="ORF">W911_13625</name>
</gene>